<sequence length="78" mass="9368">MKMLTKSEFIKKLKEARASQLLIERRLNEIFDENDFNLVHFEADNSNNLEEAIQCYITYGEMPISKNLDDFWNCYKKK</sequence>
<dbReference type="RefSeq" id="WP_050234598.1">
    <property type="nucleotide sequence ID" value="NZ_CLIM01000015.1"/>
</dbReference>
<organism evidence="1 2">
    <name type="scientific">Streptococcus pneumoniae</name>
    <dbReference type="NCBI Taxonomy" id="1313"/>
    <lineage>
        <taxon>Bacteria</taxon>
        <taxon>Bacillati</taxon>
        <taxon>Bacillota</taxon>
        <taxon>Bacilli</taxon>
        <taxon>Lactobacillales</taxon>
        <taxon>Streptococcaceae</taxon>
        <taxon>Streptococcus</taxon>
    </lineage>
</organism>
<protein>
    <recommendedName>
        <fullName evidence="3">Phage protein</fullName>
    </recommendedName>
</protein>
<dbReference type="AlphaFoldDB" id="A0A4N9BU06"/>
<dbReference type="Proteomes" id="UP000310997">
    <property type="component" value="Unassembled WGS sequence"/>
</dbReference>
<proteinExistence type="predicted"/>
<reference evidence="1 2" key="1">
    <citation type="submission" date="2019-04" db="EMBL/GenBank/DDBJ databases">
        <authorList>
            <consortium name="Pathogen Informatics"/>
        </authorList>
    </citation>
    <scope>NUCLEOTIDE SEQUENCE [LARGE SCALE GENOMIC DNA]</scope>
    <source>
        <strain evidence="1 2">GPSC559</strain>
    </source>
</reference>
<evidence type="ECO:0000313" key="1">
    <source>
        <dbReference type="EMBL" id="VTE42310.1"/>
    </source>
</evidence>
<evidence type="ECO:0000313" key="2">
    <source>
        <dbReference type="Proteomes" id="UP000310997"/>
    </source>
</evidence>
<dbReference type="EMBL" id="CABDLL010000020">
    <property type="protein sequence ID" value="VTE42310.1"/>
    <property type="molecule type" value="Genomic_DNA"/>
</dbReference>
<name>A0A4N9BU06_STREE</name>
<accession>A0A4N9BU06</accession>
<gene>
    <name evidence="1" type="ORF">SAMEA4038883_02212</name>
</gene>
<evidence type="ECO:0008006" key="3">
    <source>
        <dbReference type="Google" id="ProtNLM"/>
    </source>
</evidence>